<protein>
    <submittedName>
        <fullName evidence="2">Alpha/beta hydrolase</fullName>
    </submittedName>
</protein>
<dbReference type="GO" id="GO:0016787">
    <property type="term" value="F:hydrolase activity"/>
    <property type="evidence" value="ECO:0007669"/>
    <property type="project" value="UniProtKB-KW"/>
</dbReference>
<reference evidence="2 3" key="1">
    <citation type="submission" date="2017-08" db="EMBL/GenBank/DDBJ databases">
        <title>Infants hospitalized years apart are colonized by the same room-sourced microbial strains.</title>
        <authorList>
            <person name="Brooks B."/>
            <person name="Olm M.R."/>
            <person name="Firek B.A."/>
            <person name="Baker R."/>
            <person name="Thomas B.C."/>
            <person name="Morowitz M.J."/>
            <person name="Banfield J.F."/>
        </authorList>
    </citation>
    <scope>NUCLEOTIDE SEQUENCE [LARGE SCALE GENOMIC DNA]</scope>
    <source>
        <strain evidence="2">S2_003_000_R2_11</strain>
    </source>
</reference>
<evidence type="ECO:0000313" key="3">
    <source>
        <dbReference type="Proteomes" id="UP000248975"/>
    </source>
</evidence>
<dbReference type="EMBL" id="QFQS01000001">
    <property type="protein sequence ID" value="PZR00071.1"/>
    <property type="molecule type" value="Genomic_DNA"/>
</dbReference>
<dbReference type="SUPFAM" id="SSF53474">
    <property type="entry name" value="alpha/beta-Hydrolases"/>
    <property type="match status" value="1"/>
</dbReference>
<dbReference type="Gene3D" id="3.40.50.1820">
    <property type="entry name" value="alpha/beta hydrolase"/>
    <property type="match status" value="1"/>
</dbReference>
<evidence type="ECO:0000259" key="1">
    <source>
        <dbReference type="Pfam" id="PF12697"/>
    </source>
</evidence>
<dbReference type="PANTHER" id="PTHR43194">
    <property type="entry name" value="HYDROLASE ALPHA/BETA FOLD FAMILY"/>
    <property type="match status" value="1"/>
</dbReference>
<gene>
    <name evidence="2" type="ORF">DI533_05530</name>
</gene>
<dbReference type="PANTHER" id="PTHR43194:SF2">
    <property type="entry name" value="PEROXISOMAL MEMBRANE PROTEIN LPX1"/>
    <property type="match status" value="1"/>
</dbReference>
<dbReference type="Proteomes" id="UP000248975">
    <property type="component" value="Unassembled WGS sequence"/>
</dbReference>
<name>A0A2W5UQK3_CERSP</name>
<evidence type="ECO:0000313" key="2">
    <source>
        <dbReference type="EMBL" id="PZR00071.1"/>
    </source>
</evidence>
<dbReference type="AlphaFoldDB" id="A0A2W5UQK3"/>
<accession>A0A2W5UQK3</accession>
<organism evidence="2 3">
    <name type="scientific">Cereibacter sphaeroides</name>
    <name type="common">Rhodobacter sphaeroides</name>
    <dbReference type="NCBI Taxonomy" id="1063"/>
    <lineage>
        <taxon>Bacteria</taxon>
        <taxon>Pseudomonadati</taxon>
        <taxon>Pseudomonadota</taxon>
        <taxon>Alphaproteobacteria</taxon>
        <taxon>Rhodobacterales</taxon>
        <taxon>Paracoccaceae</taxon>
        <taxon>Cereibacter</taxon>
    </lineage>
</organism>
<sequence length="275" mass="29974">MTQFFTAPDGAKLAYRDKGKGAPLLCLSGLTRTMGDFEYLLPHLPPLRVIRMDYRGRGASAWTGSATYTVATEAQDALALLDHLAVNRAAILGTSRGGLVGMLLAATAHDRLAGLCLNDVGPALERKGLERIFDYVGRNPSARTHASLADASPRCNPGFADVSPERWMAEARLHYRETAEGLRITYDPALRESFLAAFQGPEIDAWPLFDACAGLPLALIRGANSDLLSKETAAEMRRRRPDMIYAEVPGRAHVPFLDEPQSLAALQTFLEKIKP</sequence>
<dbReference type="InterPro" id="IPR029058">
    <property type="entry name" value="AB_hydrolase_fold"/>
</dbReference>
<dbReference type="InterPro" id="IPR000073">
    <property type="entry name" value="AB_hydrolase_1"/>
</dbReference>
<feature type="domain" description="AB hydrolase-1" evidence="1">
    <location>
        <begin position="24"/>
        <end position="265"/>
    </location>
</feature>
<comment type="caution">
    <text evidence="2">The sequence shown here is derived from an EMBL/GenBank/DDBJ whole genome shotgun (WGS) entry which is preliminary data.</text>
</comment>
<dbReference type="Pfam" id="PF12697">
    <property type="entry name" value="Abhydrolase_6"/>
    <property type="match status" value="1"/>
</dbReference>
<dbReference type="InterPro" id="IPR050228">
    <property type="entry name" value="Carboxylesterase_BioH"/>
</dbReference>
<proteinExistence type="predicted"/>
<keyword evidence="2" id="KW-0378">Hydrolase</keyword>